<organism evidence="2 3">
    <name type="scientific">Costertonia aggregata</name>
    <dbReference type="NCBI Taxonomy" id="343403"/>
    <lineage>
        <taxon>Bacteria</taxon>
        <taxon>Pseudomonadati</taxon>
        <taxon>Bacteroidota</taxon>
        <taxon>Flavobacteriia</taxon>
        <taxon>Flavobacteriales</taxon>
        <taxon>Flavobacteriaceae</taxon>
        <taxon>Costertonia</taxon>
    </lineage>
</organism>
<protein>
    <submittedName>
        <fullName evidence="2">M28 family peptidase</fullName>
    </submittedName>
</protein>
<feature type="domain" description="Peptidase M28" evidence="1">
    <location>
        <begin position="120"/>
        <end position="319"/>
    </location>
</feature>
<dbReference type="PROSITE" id="PS51257">
    <property type="entry name" value="PROKAR_LIPOPROTEIN"/>
    <property type="match status" value="1"/>
</dbReference>
<dbReference type="PANTHER" id="PTHR12147">
    <property type="entry name" value="METALLOPEPTIDASE M28 FAMILY MEMBER"/>
    <property type="match status" value="1"/>
</dbReference>
<dbReference type="AlphaFoldDB" id="A0A7H9ARB7"/>
<name>A0A7H9ARB7_9FLAO</name>
<dbReference type="Gene3D" id="3.40.630.10">
    <property type="entry name" value="Zn peptidases"/>
    <property type="match status" value="1"/>
</dbReference>
<dbReference type="GO" id="GO:0008235">
    <property type="term" value="F:metalloexopeptidase activity"/>
    <property type="evidence" value="ECO:0007669"/>
    <property type="project" value="InterPro"/>
</dbReference>
<evidence type="ECO:0000313" key="3">
    <source>
        <dbReference type="Proteomes" id="UP000509302"/>
    </source>
</evidence>
<gene>
    <name evidence="2" type="ORF">HYG79_11700</name>
</gene>
<dbReference type="EMBL" id="CP058595">
    <property type="protein sequence ID" value="QLG45980.1"/>
    <property type="molecule type" value="Genomic_DNA"/>
</dbReference>
<dbReference type="GO" id="GO:0006508">
    <property type="term" value="P:proteolysis"/>
    <property type="evidence" value="ECO:0007669"/>
    <property type="project" value="InterPro"/>
</dbReference>
<dbReference type="KEGG" id="cagg:HYG79_11700"/>
<dbReference type="RefSeq" id="WP_179242266.1">
    <property type="nucleotide sequence ID" value="NZ_CP058595.1"/>
</dbReference>
<evidence type="ECO:0000259" key="1">
    <source>
        <dbReference type="Pfam" id="PF04389"/>
    </source>
</evidence>
<dbReference type="Pfam" id="PF04389">
    <property type="entry name" value="Peptidase_M28"/>
    <property type="match status" value="1"/>
</dbReference>
<evidence type="ECO:0000313" key="2">
    <source>
        <dbReference type="EMBL" id="QLG45980.1"/>
    </source>
</evidence>
<dbReference type="InterPro" id="IPR007484">
    <property type="entry name" value="Peptidase_M28"/>
</dbReference>
<dbReference type="SUPFAM" id="SSF53187">
    <property type="entry name" value="Zn-dependent exopeptidases"/>
    <property type="match status" value="1"/>
</dbReference>
<keyword evidence="3" id="KW-1185">Reference proteome</keyword>
<proteinExistence type="predicted"/>
<reference evidence="2 3" key="1">
    <citation type="journal article" date="2006" name="Int. J. Syst. Evol. Microbiol.">
        <title>Costertonia aggregata gen. nov., sp. nov., a mesophilic marine bacterium of the family Flavobacteriaceae, isolated from a mature biofilm.</title>
        <authorList>
            <person name="Kwon K.K."/>
            <person name="Lee Y.K."/>
            <person name="Lee H.K."/>
        </authorList>
    </citation>
    <scope>NUCLEOTIDE SEQUENCE [LARGE SCALE GENOMIC DNA]</scope>
    <source>
        <strain evidence="2 3">KCCM 42265</strain>
    </source>
</reference>
<dbReference type="CDD" id="cd03877">
    <property type="entry name" value="M28_like"/>
    <property type="match status" value="1"/>
</dbReference>
<dbReference type="InterPro" id="IPR045175">
    <property type="entry name" value="M28_fam"/>
</dbReference>
<dbReference type="PANTHER" id="PTHR12147:SF26">
    <property type="entry name" value="PEPTIDASE M28 DOMAIN-CONTAINING PROTEIN"/>
    <property type="match status" value="1"/>
</dbReference>
<accession>A0A7H9ARB7</accession>
<sequence>MKISIGILSFALLISCATKKADQSTLINPKNNPEGVKGSIVEGIDIQNNSSVIDKFSDADKIEKIMIFLASDELQGRDSGSEGIAKAADFIEGIFESNHVVPYFSSFKDTLSNFDKTAYNVVGFVEGNDKNLKNEFIVIGAHYDHIGILNPEGGDQIANGANDNASGTTTVLELARYFGNSKTNKRSLIFALFSAEEKGLLGSKHLANKLKERELSLYAMLNFEMVGVPLADKDYLMYVTGYEASNLAKISNTYINEKLIGFLPTAKKFNLFQRSDNYPFHLEFNVPSQTFCTFDFTNFDHYHKVSDENELMDFEHMAEVVNKMIPVLEGISNTATQEIKYN</sequence>
<dbReference type="Proteomes" id="UP000509302">
    <property type="component" value="Chromosome"/>
</dbReference>